<dbReference type="GO" id="GO:0034975">
    <property type="term" value="P:protein folding in endoplasmic reticulum"/>
    <property type="evidence" value="ECO:0007669"/>
    <property type="project" value="TreeGrafter"/>
</dbReference>
<reference evidence="15 16" key="1">
    <citation type="submission" date="2024-03" db="EMBL/GenBank/DDBJ databases">
        <title>Complete genome sequence of the green alga Chloropicon roscoffensis RCC1871.</title>
        <authorList>
            <person name="Lemieux C."/>
            <person name="Pombert J.-F."/>
            <person name="Otis C."/>
            <person name="Turmel M."/>
        </authorList>
    </citation>
    <scope>NUCLEOTIDE SEQUENCE [LARGE SCALE GENOMIC DNA]</scope>
    <source>
        <strain evidence="15 16">RCC1871</strain>
    </source>
</reference>
<evidence type="ECO:0000313" key="16">
    <source>
        <dbReference type="Proteomes" id="UP001472866"/>
    </source>
</evidence>
<sequence length="869" mass="93341">MRVSGPRFGRRRPLGLSFAAALFFLLAWCEISTSGVLSIAVDEAGKNDWHREHVGLVHGAQFLPAYADPATNATMRSVAVLTEQAVVAVLNQRTGAIVWRKQLDGAAEVSAVAQSQLVTVSEAGKRVQSWDFRTGAMVWEARSEGTVGDLVTSEDGKLVGAVTDNELVVYDRAGEVQEAVAIAGKAKKGKTVSVEAAGTTFSVGRGSRADLASEFGFANGAATSATYRLDGSDYAAVVGYVDAKLVAMVVDLGTRAIVESQEYALDASERGTPREVFLTGYAKKGGSSAGFRLLLVSSDESLCLVQQGEVVWLREEALASITKTVVVDFPVSSEKVEAGGGLSGQATAQDRLGALVLGLKASLNFATREEVELLAKKKVEPAHFDPNGFNRQVLALTSSGKLFALHTSDGRVVWSKGLAGELRGDHVAMWVYSQDAAHGSPKIAIVSSGGSKANFVIVDGWTGAVLAAREVGTGSSHLVSLQPSGPSALQGALLVDFEASQALALAERPEDLSHFDLGSTFVYSVDDQGGAVSGYRASVPASGLSIGSPLPLTNLWTTNLAPGQTIVASAAPNFFQKVYSRTRVLGDRSALYKYTNPNTLFVAAEGKDSESGEKKLFSYLVDTVTGRMLYSIAHRDASGPCHVVFKENWVVYKYRSERGNRDEVSVLELYEDEPTKNQNSISAHLYDLVTKANQSSEVSSYSPTAIRVLGQSYVLSLPVKAMTVTSSALGITANQVLVATLSDQIYAIDKKLLDPRRPTQKPTNADKEEGLIPYNEFLPIAPQKFVTYTHQVAGLREINCWPTRRESSVVVLAHGTDVFYARMMPSKSFDMLEDDFSYSLLVTTIFGLLVATFVVYSMVQKDNLKRNWV</sequence>
<keyword evidence="16" id="KW-1185">Reference proteome</keyword>
<keyword evidence="10" id="KW-0325">Glycoprotein</keyword>
<evidence type="ECO:0000256" key="1">
    <source>
        <dbReference type="ARBA" id="ARBA00004115"/>
    </source>
</evidence>
<dbReference type="InterPro" id="IPR011047">
    <property type="entry name" value="Quinoprotein_ADH-like_sf"/>
</dbReference>
<organism evidence="15 16">
    <name type="scientific">Chloropicon roscoffensis</name>
    <dbReference type="NCBI Taxonomy" id="1461544"/>
    <lineage>
        <taxon>Eukaryota</taxon>
        <taxon>Viridiplantae</taxon>
        <taxon>Chlorophyta</taxon>
        <taxon>Chloropicophyceae</taxon>
        <taxon>Chloropicales</taxon>
        <taxon>Chloropicaceae</taxon>
        <taxon>Chloropicon</taxon>
    </lineage>
</organism>
<feature type="domain" description="EMC1 first beta-propeller" evidence="14">
    <location>
        <begin position="42"/>
        <end position="145"/>
    </location>
</feature>
<dbReference type="SUPFAM" id="SSF50998">
    <property type="entry name" value="Quinoprotein alcohol dehydrogenase-like"/>
    <property type="match status" value="2"/>
</dbReference>
<protein>
    <recommendedName>
        <fullName evidence="4">ER membrane protein complex subunit 1</fullName>
    </recommendedName>
</protein>
<dbReference type="InterPro" id="IPR015943">
    <property type="entry name" value="WD40/YVTN_repeat-like_dom_sf"/>
</dbReference>
<feature type="domain" description="ER membrane protein complex subunit 1 C-terminal" evidence="13">
    <location>
        <begin position="647"/>
        <end position="868"/>
    </location>
</feature>
<comment type="subunit">
    <text evidence="3">Component of the ER membrane protein complex (EMC).</text>
</comment>
<dbReference type="PANTHER" id="PTHR21573">
    <property type="entry name" value="ER MEMBRANE PROTEIN COMPLEX SUBUNIT 1"/>
    <property type="match status" value="1"/>
</dbReference>
<dbReference type="InterPro" id="IPR026895">
    <property type="entry name" value="EMC1"/>
</dbReference>
<dbReference type="InterPro" id="IPR058545">
    <property type="entry name" value="Beta-prop_EMC1_1st"/>
</dbReference>
<comment type="similarity">
    <text evidence="2">Belongs to the EMC1 family.</text>
</comment>
<dbReference type="Pfam" id="PF07774">
    <property type="entry name" value="EMC1_C"/>
    <property type="match status" value="1"/>
</dbReference>
<gene>
    <name evidence="15" type="ORF">HKI87_03g24480</name>
</gene>
<evidence type="ECO:0000256" key="2">
    <source>
        <dbReference type="ARBA" id="ARBA00007904"/>
    </source>
</evidence>
<comment type="subcellular location">
    <subcellularLocation>
        <location evidence="1">Endoplasmic reticulum membrane</location>
        <topology evidence="1">Single-pass type I membrane protein</topology>
    </subcellularLocation>
</comment>
<evidence type="ECO:0000256" key="10">
    <source>
        <dbReference type="ARBA" id="ARBA00023180"/>
    </source>
</evidence>
<dbReference type="Proteomes" id="UP001472866">
    <property type="component" value="Chromosome 03"/>
</dbReference>
<evidence type="ECO:0000259" key="14">
    <source>
        <dbReference type="Pfam" id="PF25293"/>
    </source>
</evidence>
<evidence type="ECO:0000256" key="6">
    <source>
        <dbReference type="ARBA" id="ARBA00022729"/>
    </source>
</evidence>
<evidence type="ECO:0000256" key="8">
    <source>
        <dbReference type="ARBA" id="ARBA00022989"/>
    </source>
</evidence>
<accession>A0AAX4P431</accession>
<keyword evidence="8 11" id="KW-1133">Transmembrane helix</keyword>
<evidence type="ECO:0000256" key="4">
    <source>
        <dbReference type="ARBA" id="ARBA00020824"/>
    </source>
</evidence>
<feature type="domain" description="EMC1 first beta-propeller" evidence="14">
    <location>
        <begin position="221"/>
        <end position="316"/>
    </location>
</feature>
<evidence type="ECO:0000259" key="13">
    <source>
        <dbReference type="Pfam" id="PF07774"/>
    </source>
</evidence>
<evidence type="ECO:0000256" key="3">
    <source>
        <dbReference type="ARBA" id="ARBA00011276"/>
    </source>
</evidence>
<feature type="transmembrane region" description="Helical" evidence="11">
    <location>
        <begin position="836"/>
        <end position="859"/>
    </location>
</feature>
<dbReference type="GO" id="GO:0072546">
    <property type="term" value="C:EMC complex"/>
    <property type="evidence" value="ECO:0007669"/>
    <property type="project" value="InterPro"/>
</dbReference>
<evidence type="ECO:0000256" key="11">
    <source>
        <dbReference type="SAM" id="Phobius"/>
    </source>
</evidence>
<feature type="chain" id="PRO_5043623815" description="ER membrane protein complex subunit 1" evidence="12">
    <location>
        <begin position="30"/>
        <end position="869"/>
    </location>
</feature>
<keyword evidence="7" id="KW-0256">Endoplasmic reticulum</keyword>
<dbReference type="PANTHER" id="PTHR21573:SF0">
    <property type="entry name" value="ER MEMBRANE PROTEIN COMPLEX SUBUNIT 1"/>
    <property type="match status" value="1"/>
</dbReference>
<evidence type="ECO:0000256" key="7">
    <source>
        <dbReference type="ARBA" id="ARBA00022824"/>
    </source>
</evidence>
<evidence type="ECO:0000256" key="9">
    <source>
        <dbReference type="ARBA" id="ARBA00023136"/>
    </source>
</evidence>
<dbReference type="InterPro" id="IPR011678">
    <property type="entry name" value="EMC1_C"/>
</dbReference>
<feature type="signal peptide" evidence="12">
    <location>
        <begin position="1"/>
        <end position="29"/>
    </location>
</feature>
<evidence type="ECO:0000313" key="15">
    <source>
        <dbReference type="EMBL" id="WZN60914.1"/>
    </source>
</evidence>
<dbReference type="EMBL" id="CP151503">
    <property type="protein sequence ID" value="WZN60914.1"/>
    <property type="molecule type" value="Genomic_DNA"/>
</dbReference>
<dbReference type="Gene3D" id="2.130.10.10">
    <property type="entry name" value="YVTN repeat-like/Quinoprotein amine dehydrogenase"/>
    <property type="match status" value="1"/>
</dbReference>
<evidence type="ECO:0000256" key="12">
    <source>
        <dbReference type="SAM" id="SignalP"/>
    </source>
</evidence>
<keyword evidence="6 12" id="KW-0732">Signal</keyword>
<evidence type="ECO:0000256" key="5">
    <source>
        <dbReference type="ARBA" id="ARBA00022692"/>
    </source>
</evidence>
<dbReference type="Pfam" id="PF25293">
    <property type="entry name" value="Beta-prop_EMC1_N"/>
    <property type="match status" value="2"/>
</dbReference>
<keyword evidence="5 11" id="KW-0812">Transmembrane</keyword>
<dbReference type="AlphaFoldDB" id="A0AAX4P431"/>
<keyword evidence="9 11" id="KW-0472">Membrane</keyword>
<proteinExistence type="inferred from homology"/>
<name>A0AAX4P431_9CHLO</name>